<dbReference type="GO" id="GO:0008270">
    <property type="term" value="F:zinc ion binding"/>
    <property type="evidence" value="ECO:0007669"/>
    <property type="project" value="UniProtKB-KW"/>
</dbReference>
<keyword evidence="9 12" id="KW-0863">Zinc-finger</keyword>
<dbReference type="InterPro" id="IPR017907">
    <property type="entry name" value="Znf_RING_CS"/>
</dbReference>
<evidence type="ECO:0000313" key="15">
    <source>
        <dbReference type="EMBL" id="KAK9131519.1"/>
    </source>
</evidence>
<dbReference type="Proteomes" id="UP001417504">
    <property type="component" value="Unassembled WGS sequence"/>
</dbReference>
<feature type="domain" description="RING-type" evidence="13">
    <location>
        <begin position="14"/>
        <end position="59"/>
    </location>
</feature>
<dbReference type="PROSITE" id="PS51873">
    <property type="entry name" value="TRIAD"/>
    <property type="match status" value="1"/>
</dbReference>
<dbReference type="PROSITE" id="PS00518">
    <property type="entry name" value="ZF_RING_1"/>
    <property type="match status" value="2"/>
</dbReference>
<evidence type="ECO:0000313" key="16">
    <source>
        <dbReference type="Proteomes" id="UP001417504"/>
    </source>
</evidence>
<keyword evidence="10" id="KW-0833">Ubl conjugation pathway</keyword>
<dbReference type="SUPFAM" id="SSF57850">
    <property type="entry name" value="RING/U-box"/>
    <property type="match status" value="4"/>
</dbReference>
<dbReference type="InterPro" id="IPR002867">
    <property type="entry name" value="IBR_dom"/>
</dbReference>
<comment type="caution">
    <text evidence="15">The sequence shown here is derived from an EMBL/GenBank/DDBJ whole genome shotgun (WGS) entry which is preliminary data.</text>
</comment>
<evidence type="ECO:0000256" key="8">
    <source>
        <dbReference type="ARBA" id="ARBA00022737"/>
    </source>
</evidence>
<dbReference type="PROSITE" id="PS50089">
    <property type="entry name" value="ZF_RING_2"/>
    <property type="match status" value="1"/>
</dbReference>
<dbReference type="InterPro" id="IPR031127">
    <property type="entry name" value="E3_UB_ligase_RBR"/>
</dbReference>
<gene>
    <name evidence="15" type="ORF">Sjap_012006</name>
</gene>
<dbReference type="Pfam" id="PF01485">
    <property type="entry name" value="IBR"/>
    <property type="match status" value="1"/>
</dbReference>
<keyword evidence="7" id="KW-0479">Metal-binding</keyword>
<dbReference type="AlphaFoldDB" id="A0AAP0JCG7"/>
<organism evidence="15 16">
    <name type="scientific">Stephania japonica</name>
    <dbReference type="NCBI Taxonomy" id="461633"/>
    <lineage>
        <taxon>Eukaryota</taxon>
        <taxon>Viridiplantae</taxon>
        <taxon>Streptophyta</taxon>
        <taxon>Embryophyta</taxon>
        <taxon>Tracheophyta</taxon>
        <taxon>Spermatophyta</taxon>
        <taxon>Magnoliopsida</taxon>
        <taxon>Ranunculales</taxon>
        <taxon>Menispermaceae</taxon>
        <taxon>Menispermoideae</taxon>
        <taxon>Cissampelideae</taxon>
        <taxon>Stephania</taxon>
    </lineage>
</organism>
<evidence type="ECO:0000259" key="13">
    <source>
        <dbReference type="PROSITE" id="PS50089"/>
    </source>
</evidence>
<dbReference type="InterPro" id="IPR018957">
    <property type="entry name" value="Znf_C3HC4_RING-type"/>
</dbReference>
<evidence type="ECO:0000259" key="14">
    <source>
        <dbReference type="PROSITE" id="PS51873"/>
    </source>
</evidence>
<dbReference type="InterPro" id="IPR013083">
    <property type="entry name" value="Znf_RING/FYVE/PHD"/>
</dbReference>
<dbReference type="GO" id="GO:0061630">
    <property type="term" value="F:ubiquitin protein ligase activity"/>
    <property type="evidence" value="ECO:0007669"/>
    <property type="project" value="UniProtKB-EC"/>
</dbReference>
<dbReference type="EMBL" id="JBBNAE010000004">
    <property type="protein sequence ID" value="KAK9131519.1"/>
    <property type="molecule type" value="Genomic_DNA"/>
</dbReference>
<evidence type="ECO:0000256" key="11">
    <source>
        <dbReference type="ARBA" id="ARBA00022833"/>
    </source>
</evidence>
<dbReference type="CDD" id="cd22582">
    <property type="entry name" value="BRcat_RBR_unk"/>
    <property type="match status" value="1"/>
</dbReference>
<sequence length="284" mass="32507">MEISFASSTQLMYCKVCTRHKPRKEFLSTKDCSHSFCAECMVKHIACKTQEGISSIKCPEPSCMAVLDPYQFAHNSVVPKHVFVAWCSALCLAMIDESKRFYCPFKDCSGLMVDEGDVVVTQSECPYCHRLFCAQCRVSWHSGIMCNGFQNVRWNEEAMVLELAKERKWQKCPNCKFYVERTEGCPFMRCSKGKEKVPSLKTNKALSRARSKEVSWPRVMEKACALKSNNDLESMYCKICAEHKPQKESLSTKGCSHSFCSDCIVKYIAYKTQNAKRHFINQMS</sequence>
<dbReference type="PANTHER" id="PTHR11685">
    <property type="entry name" value="RBR FAMILY RING FINGER AND IBR DOMAIN-CONTAINING"/>
    <property type="match status" value="1"/>
</dbReference>
<keyword evidence="8" id="KW-0677">Repeat</keyword>
<evidence type="ECO:0000256" key="7">
    <source>
        <dbReference type="ARBA" id="ARBA00022723"/>
    </source>
</evidence>
<evidence type="ECO:0000256" key="4">
    <source>
        <dbReference type="ARBA" id="ARBA00005884"/>
    </source>
</evidence>
<evidence type="ECO:0000256" key="3">
    <source>
        <dbReference type="ARBA" id="ARBA00003976"/>
    </source>
</evidence>
<dbReference type="GO" id="GO:0016567">
    <property type="term" value="P:protein ubiquitination"/>
    <property type="evidence" value="ECO:0007669"/>
    <property type="project" value="InterPro"/>
</dbReference>
<feature type="domain" description="RING-type" evidence="14">
    <location>
        <begin position="10"/>
        <end position="222"/>
    </location>
</feature>
<dbReference type="SMART" id="SM00647">
    <property type="entry name" value="IBR"/>
    <property type="match status" value="1"/>
</dbReference>
<dbReference type="InterPro" id="IPR001841">
    <property type="entry name" value="Znf_RING"/>
</dbReference>
<accession>A0AAP0JCG7</accession>
<keyword evidence="11" id="KW-0862">Zinc</keyword>
<reference evidence="15 16" key="1">
    <citation type="submission" date="2024-01" db="EMBL/GenBank/DDBJ databases">
        <title>Genome assemblies of Stephania.</title>
        <authorList>
            <person name="Yang L."/>
        </authorList>
    </citation>
    <scope>NUCLEOTIDE SEQUENCE [LARGE SCALE GENOMIC DNA]</scope>
    <source>
        <strain evidence="15">QJT</strain>
        <tissue evidence="15">Leaf</tissue>
    </source>
</reference>
<keyword evidence="16" id="KW-1185">Reference proteome</keyword>
<evidence type="ECO:0000256" key="1">
    <source>
        <dbReference type="ARBA" id="ARBA00001798"/>
    </source>
</evidence>
<name>A0AAP0JCG7_9MAGN</name>
<comment type="catalytic activity">
    <reaction evidence="1">
        <text>[E2 ubiquitin-conjugating enzyme]-S-ubiquitinyl-L-cysteine + [acceptor protein]-L-lysine = [E2 ubiquitin-conjugating enzyme]-L-cysteine + [acceptor protein]-N(6)-ubiquitinyl-L-lysine.</text>
        <dbReference type="EC" id="2.3.2.31"/>
    </reaction>
</comment>
<dbReference type="EC" id="2.3.2.31" evidence="5"/>
<dbReference type="InterPro" id="IPR044066">
    <property type="entry name" value="TRIAD_supradom"/>
</dbReference>
<protein>
    <recommendedName>
        <fullName evidence="5">RBR-type E3 ubiquitin transferase</fullName>
        <ecNumber evidence="5">2.3.2.31</ecNumber>
    </recommendedName>
</protein>
<dbReference type="Gene3D" id="3.30.40.10">
    <property type="entry name" value="Zinc/RING finger domain, C3HC4 (zinc finger)"/>
    <property type="match status" value="2"/>
</dbReference>
<evidence type="ECO:0000256" key="12">
    <source>
        <dbReference type="PROSITE-ProRule" id="PRU00175"/>
    </source>
</evidence>
<evidence type="ECO:0000256" key="2">
    <source>
        <dbReference type="ARBA" id="ARBA00001947"/>
    </source>
</evidence>
<evidence type="ECO:0000256" key="10">
    <source>
        <dbReference type="ARBA" id="ARBA00022786"/>
    </source>
</evidence>
<evidence type="ECO:0000256" key="9">
    <source>
        <dbReference type="ARBA" id="ARBA00022771"/>
    </source>
</evidence>
<comment type="function">
    <text evidence="3">Might act as an E3 ubiquitin-protein ligase, or as part of E3 complex, which accepts ubiquitin from specific E2 ubiquitin-conjugating enzymes and then transfers it to substrates.</text>
</comment>
<comment type="similarity">
    <text evidence="4">Belongs to the RBR family. Ariadne subfamily.</text>
</comment>
<evidence type="ECO:0000256" key="6">
    <source>
        <dbReference type="ARBA" id="ARBA00022679"/>
    </source>
</evidence>
<keyword evidence="6" id="KW-0808">Transferase</keyword>
<comment type="cofactor">
    <cofactor evidence="2">
        <name>Zn(2+)</name>
        <dbReference type="ChEBI" id="CHEBI:29105"/>
    </cofactor>
</comment>
<proteinExistence type="inferred from homology"/>
<dbReference type="Pfam" id="PF00097">
    <property type="entry name" value="zf-C3HC4"/>
    <property type="match status" value="1"/>
</dbReference>
<evidence type="ECO:0000256" key="5">
    <source>
        <dbReference type="ARBA" id="ARBA00012251"/>
    </source>
</evidence>